<organism evidence="3">
    <name type="scientific">Salpingoeca rosetta (strain ATCC 50818 / BSB-021)</name>
    <dbReference type="NCBI Taxonomy" id="946362"/>
    <lineage>
        <taxon>Eukaryota</taxon>
        <taxon>Choanoflagellata</taxon>
        <taxon>Craspedida</taxon>
        <taxon>Salpingoecidae</taxon>
        <taxon>Salpingoeca</taxon>
    </lineage>
</organism>
<dbReference type="FunCoup" id="F2U7D0">
    <property type="interactions" value="1086"/>
</dbReference>
<dbReference type="OMA" id="PSPRVGC"/>
<dbReference type="Proteomes" id="UP000007799">
    <property type="component" value="Unassembled WGS sequence"/>
</dbReference>
<dbReference type="Gene3D" id="2.120.10.80">
    <property type="entry name" value="Kelch-type beta propeller"/>
    <property type="match status" value="2"/>
</dbReference>
<accession>F2U7D0</accession>
<dbReference type="InterPro" id="IPR052588">
    <property type="entry name" value="Kelch_domain_protein"/>
</dbReference>
<dbReference type="InParanoid" id="F2U7D0"/>
<dbReference type="KEGG" id="sre:PTSG_12104"/>
<name>F2U7D0_SALR5</name>
<dbReference type="GeneID" id="16075431"/>
<gene>
    <name evidence="2" type="ORF">PTSG_12104</name>
</gene>
<reference evidence="2" key="1">
    <citation type="submission" date="2009-08" db="EMBL/GenBank/DDBJ databases">
        <title>Annotation of Salpingoeca rosetta.</title>
        <authorList>
            <consortium name="The Broad Institute Genome Sequencing Platform"/>
            <person name="Russ C."/>
            <person name="Cuomo C."/>
            <person name="Burger G."/>
            <person name="Gray M.W."/>
            <person name="Holland P.W.H."/>
            <person name="King N."/>
            <person name="Lang F.B.F."/>
            <person name="Roger A.J."/>
            <person name="Ruiz-Trillo I."/>
            <person name="Young S.K."/>
            <person name="Zeng Q."/>
            <person name="Gargeya S."/>
            <person name="Alvarado L."/>
            <person name="Berlin A."/>
            <person name="Chapman S.B."/>
            <person name="Chen Z."/>
            <person name="Freedman E."/>
            <person name="Gellesch M."/>
            <person name="Goldberg J."/>
            <person name="Griggs A."/>
            <person name="Gujja S."/>
            <person name="Heilman E."/>
            <person name="Heiman D."/>
            <person name="Howarth C."/>
            <person name="Mehta T."/>
            <person name="Neiman D."/>
            <person name="Pearson M."/>
            <person name="Roberts A."/>
            <person name="Saif S."/>
            <person name="Shea T."/>
            <person name="Shenoy N."/>
            <person name="Sisk P."/>
            <person name="Stolte C."/>
            <person name="Sykes S."/>
            <person name="White J."/>
            <person name="Yandava C."/>
            <person name="Haas B."/>
            <person name="Nusbaum C."/>
            <person name="Birren B."/>
        </authorList>
    </citation>
    <scope>NUCLEOTIDE SEQUENCE [LARGE SCALE GENOMIC DNA]</scope>
    <source>
        <strain evidence="2">ATCC 50818</strain>
    </source>
</reference>
<evidence type="ECO:0000313" key="2">
    <source>
        <dbReference type="EMBL" id="EGD83347.1"/>
    </source>
</evidence>
<dbReference type="STRING" id="946362.F2U7D0"/>
<dbReference type="AlphaFoldDB" id="F2U7D0"/>
<evidence type="ECO:0000313" key="3">
    <source>
        <dbReference type="Proteomes" id="UP000007799"/>
    </source>
</evidence>
<evidence type="ECO:0000256" key="1">
    <source>
        <dbReference type="SAM" id="MobiDB-lite"/>
    </source>
</evidence>
<sequence length="464" mass="52121">MGRKNASDRRERRQARKEKEARKQRKAEAKSKRKAKNAKEEDLDALIAQFMDMDKGVEKVTELPRKSVSARAYASLVLSPTNDELILFGGEFTNGIKTFVYGELLFYNIKKDDWRNVQIPKGPPPRSGHQAVSVSRLGGQMWVFGGEYSSPTGSTFKHFNDLWCLNIKDKKWMKVTRSGAPSSRSGHRMVLFNKCLVVFGGFHDDAKHAPKYFNDVHLFDLENYRWDKLVFPQVKPAPDARSACQMVATKDGVYVYGGYSKSRVRGEVYKGVTHTDMWRLEASEDAAAAELYAQQLENKDLKKTAAQGAFGVGLKWEWTRVRPSGAAPSQRSGAAAAVRANGSMVSFGGVCDEETDDALKGQFFDDLYQLNTNTLSWSQLRVKRTEGSPCARMSANICCKGNTLFMFGGILEVGDKQITLNDLNSLDLNKLNEWKVLRGVDKRAQQWLEESSSEEEDDDDDDDA</sequence>
<feature type="region of interest" description="Disordered" evidence="1">
    <location>
        <begin position="1"/>
        <end position="39"/>
    </location>
</feature>
<dbReference type="PANTHER" id="PTHR46063:SF1">
    <property type="entry name" value="KELCH DOMAIN-CONTAINING PROTEIN 4"/>
    <property type="match status" value="1"/>
</dbReference>
<dbReference type="InterPro" id="IPR015915">
    <property type="entry name" value="Kelch-typ_b-propeller"/>
</dbReference>
<dbReference type="PANTHER" id="PTHR46063">
    <property type="entry name" value="KELCH DOMAIN-CONTAINING PROTEIN"/>
    <property type="match status" value="1"/>
</dbReference>
<dbReference type="EMBL" id="GL832963">
    <property type="protein sequence ID" value="EGD83347.1"/>
    <property type="molecule type" value="Genomic_DNA"/>
</dbReference>
<keyword evidence="3" id="KW-1185">Reference proteome</keyword>
<proteinExistence type="predicted"/>
<dbReference type="SUPFAM" id="SSF117281">
    <property type="entry name" value="Kelch motif"/>
    <property type="match status" value="1"/>
</dbReference>
<feature type="compositionally biased region" description="Basic and acidic residues" evidence="1">
    <location>
        <begin position="1"/>
        <end position="30"/>
    </location>
</feature>
<dbReference type="RefSeq" id="XP_004994851.1">
    <property type="nucleotide sequence ID" value="XM_004994794.1"/>
</dbReference>
<dbReference type="eggNOG" id="KOG1230">
    <property type="taxonomic scope" value="Eukaryota"/>
</dbReference>
<protein>
    <recommendedName>
        <fullName evidence="4">Kelch domain-containing protein 4</fullName>
    </recommendedName>
</protein>
<evidence type="ECO:0008006" key="4">
    <source>
        <dbReference type="Google" id="ProtNLM"/>
    </source>
</evidence>
<dbReference type="Pfam" id="PF24681">
    <property type="entry name" value="Kelch_KLHDC2_KLHL20_DRC7"/>
    <property type="match status" value="2"/>
</dbReference>
<dbReference type="OrthoDB" id="4447at2759"/>